<evidence type="ECO:0000313" key="1">
    <source>
        <dbReference type="EMBL" id="CAD8406289.1"/>
    </source>
</evidence>
<dbReference type="AlphaFoldDB" id="A0A7S0G7C1"/>
<name>A0A7S0G7C1_9STRA</name>
<dbReference type="EMBL" id="HBEL01005029">
    <property type="protein sequence ID" value="CAD8406289.1"/>
    <property type="molecule type" value="Transcribed_RNA"/>
</dbReference>
<accession>A0A7S0G7C1</accession>
<proteinExistence type="predicted"/>
<protein>
    <submittedName>
        <fullName evidence="1">Uncharacterized protein</fullName>
    </submittedName>
</protein>
<sequence length="166" mass="18498">MMSHLKKNPAHSNCMRSSRAPSKLYHNLAKERFNIDNSKQLSVEQHCSLHLAALCEAAVASMKDSITGRMVNYADLPNILLQDIFPRHFQIPTDSDVIDRVEHVCTHYSKQRIVGSSRGGTWDSSVGDAEQKQELASPAVKLAAELGLKPTYDILERLAGRVESKK</sequence>
<gene>
    <name evidence="1" type="ORF">PINE0816_LOCUS2405</name>
</gene>
<organism evidence="1">
    <name type="scientific">Proboscia inermis</name>
    <dbReference type="NCBI Taxonomy" id="420281"/>
    <lineage>
        <taxon>Eukaryota</taxon>
        <taxon>Sar</taxon>
        <taxon>Stramenopiles</taxon>
        <taxon>Ochrophyta</taxon>
        <taxon>Bacillariophyta</taxon>
        <taxon>Coscinodiscophyceae</taxon>
        <taxon>Rhizosoleniophycidae</taxon>
        <taxon>Rhizosoleniales</taxon>
        <taxon>Rhizosoleniaceae</taxon>
        <taxon>Proboscia</taxon>
    </lineage>
</organism>
<reference evidence="1" key="1">
    <citation type="submission" date="2021-01" db="EMBL/GenBank/DDBJ databases">
        <authorList>
            <person name="Corre E."/>
            <person name="Pelletier E."/>
            <person name="Niang G."/>
            <person name="Scheremetjew M."/>
            <person name="Finn R."/>
            <person name="Kale V."/>
            <person name="Holt S."/>
            <person name="Cochrane G."/>
            <person name="Meng A."/>
            <person name="Brown T."/>
            <person name="Cohen L."/>
        </authorList>
    </citation>
    <scope>NUCLEOTIDE SEQUENCE</scope>
    <source>
        <strain evidence="1">CCAP1064/1</strain>
    </source>
</reference>